<feature type="domain" description="Enoyl-CoA hydratase/isomerase" evidence="4">
    <location>
        <begin position="16"/>
        <end position="334"/>
    </location>
</feature>
<sequence>MNDAPTLIARKQGRAGWITLNRPKALNALDYEMSMGIENALLAWRDDPEVAVVIIDGAGERAFCAGGDIAKIYHMGLQGDFTTGPTFWREEYRMNATVAEYRKPIVAFMQGFVMGGGVGVGSHAAHRIVGDTTQIAMPETGIGLIPDVGGTMILAKAPGRVGEYLGVSGTRIGAADAIYTGFADLYIPEAEWEALKRALCETGDPGILPKGLVPAKPGYLHDQRPVIDAAFAGATVPEIMQALAGMEGDFAADTLATLRRNSALSEEATLRLVRMTRQSPDIRTALENEFRFTLRAAKDGDFLEGIRAQIIDKDRNPSWKYSHETLSEEVVAAMLEPLPEEWKIPFED</sequence>
<reference evidence="5 6" key="1">
    <citation type="submission" date="2021-12" db="EMBL/GenBank/DDBJ databases">
        <title>Sinirhodobacter sp. WL0062 is a bacterium isolated from seawater.</title>
        <authorList>
            <person name="Wang L."/>
            <person name="He W."/>
            <person name="Zhang D.-F."/>
        </authorList>
    </citation>
    <scope>NUCLEOTIDE SEQUENCE [LARGE SCALE GENOMIC DNA]</scope>
    <source>
        <strain evidence="5 6">WL0062</strain>
    </source>
</reference>
<evidence type="ECO:0000256" key="1">
    <source>
        <dbReference type="ARBA" id="ARBA00001709"/>
    </source>
</evidence>
<dbReference type="PANTHER" id="PTHR43176">
    <property type="entry name" value="3-HYDROXYISOBUTYRYL-COA HYDROLASE-RELATED"/>
    <property type="match status" value="1"/>
</dbReference>
<dbReference type="CDD" id="cd06558">
    <property type="entry name" value="crotonase-like"/>
    <property type="match status" value="1"/>
</dbReference>
<evidence type="ECO:0000313" key="6">
    <source>
        <dbReference type="Proteomes" id="UP001521181"/>
    </source>
</evidence>
<keyword evidence="3 5" id="KW-0378">Hydrolase</keyword>
<protein>
    <recommendedName>
        <fullName evidence="2">3-hydroxyisobutyryl-CoA hydrolase</fullName>
        <ecNumber evidence="2">3.1.2.4</ecNumber>
    </recommendedName>
</protein>
<dbReference type="GO" id="GO:0016787">
    <property type="term" value="F:hydrolase activity"/>
    <property type="evidence" value="ECO:0007669"/>
    <property type="project" value="UniProtKB-KW"/>
</dbReference>
<comment type="catalytic activity">
    <reaction evidence="1">
        <text>3-hydroxy-2-methylpropanoyl-CoA + H2O = 3-hydroxy-2-methylpropanoate + CoA + H(+)</text>
        <dbReference type="Rhea" id="RHEA:20888"/>
        <dbReference type="ChEBI" id="CHEBI:11805"/>
        <dbReference type="ChEBI" id="CHEBI:15377"/>
        <dbReference type="ChEBI" id="CHEBI:15378"/>
        <dbReference type="ChEBI" id="CHEBI:57287"/>
        <dbReference type="ChEBI" id="CHEBI:57340"/>
        <dbReference type="EC" id="3.1.2.4"/>
    </reaction>
</comment>
<dbReference type="EC" id="3.1.2.4" evidence="2"/>
<proteinExistence type="predicted"/>
<gene>
    <name evidence="5" type="ORF">LZA78_05435</name>
</gene>
<dbReference type="InterPro" id="IPR029045">
    <property type="entry name" value="ClpP/crotonase-like_dom_sf"/>
</dbReference>
<organism evidence="5 6">
    <name type="scientific">Rhodobacter flavimaris</name>
    <dbReference type="NCBI Taxonomy" id="2907145"/>
    <lineage>
        <taxon>Bacteria</taxon>
        <taxon>Pseudomonadati</taxon>
        <taxon>Pseudomonadota</taxon>
        <taxon>Alphaproteobacteria</taxon>
        <taxon>Rhodobacterales</taxon>
        <taxon>Rhodobacter group</taxon>
        <taxon>Rhodobacter</taxon>
    </lineage>
</organism>
<dbReference type="EMBL" id="JAJUOS010000003">
    <property type="protein sequence ID" value="MCE5972915.1"/>
    <property type="molecule type" value="Genomic_DNA"/>
</dbReference>
<dbReference type="SUPFAM" id="SSF52096">
    <property type="entry name" value="ClpP/crotonase"/>
    <property type="match status" value="1"/>
</dbReference>
<evidence type="ECO:0000256" key="2">
    <source>
        <dbReference type="ARBA" id="ARBA00011915"/>
    </source>
</evidence>
<keyword evidence="6" id="KW-1185">Reference proteome</keyword>
<dbReference type="InterPro" id="IPR045004">
    <property type="entry name" value="ECH_dom"/>
</dbReference>
<dbReference type="PANTHER" id="PTHR43176:SF3">
    <property type="entry name" value="3-HYDROXYISOBUTYRYL-COA HYDROLASE, MITOCHONDRIAL"/>
    <property type="match status" value="1"/>
</dbReference>
<evidence type="ECO:0000259" key="4">
    <source>
        <dbReference type="Pfam" id="PF16113"/>
    </source>
</evidence>
<dbReference type="Gene3D" id="3.90.226.10">
    <property type="entry name" value="2-enoyl-CoA Hydratase, Chain A, domain 1"/>
    <property type="match status" value="1"/>
</dbReference>
<name>A0ABS8YUZ9_9RHOB</name>
<evidence type="ECO:0000313" key="5">
    <source>
        <dbReference type="EMBL" id="MCE5972915.1"/>
    </source>
</evidence>
<dbReference type="Proteomes" id="UP001521181">
    <property type="component" value="Unassembled WGS sequence"/>
</dbReference>
<accession>A0ABS8YUZ9</accession>
<comment type="caution">
    <text evidence="5">The sequence shown here is derived from an EMBL/GenBank/DDBJ whole genome shotgun (WGS) entry which is preliminary data.</text>
</comment>
<dbReference type="RefSeq" id="WP_233675920.1">
    <property type="nucleotide sequence ID" value="NZ_JAJUOS010000003.1"/>
</dbReference>
<dbReference type="NCBIfam" id="NF004127">
    <property type="entry name" value="PRK05617.1"/>
    <property type="match status" value="1"/>
</dbReference>
<dbReference type="InterPro" id="IPR032259">
    <property type="entry name" value="HIBYL-CoA-H"/>
</dbReference>
<dbReference type="Pfam" id="PF16113">
    <property type="entry name" value="ECH_2"/>
    <property type="match status" value="1"/>
</dbReference>
<evidence type="ECO:0000256" key="3">
    <source>
        <dbReference type="ARBA" id="ARBA00022801"/>
    </source>
</evidence>